<dbReference type="GO" id="GO:0010181">
    <property type="term" value="F:FMN binding"/>
    <property type="evidence" value="ECO:0007669"/>
    <property type="project" value="InterPro"/>
</dbReference>
<proteinExistence type="inferred from homology"/>
<keyword evidence="3 8" id="KW-0560">Oxidoreductase</keyword>
<evidence type="ECO:0000313" key="8">
    <source>
        <dbReference type="EMBL" id="VAW88604.1"/>
    </source>
</evidence>
<dbReference type="Gene3D" id="3.40.50.360">
    <property type="match status" value="1"/>
</dbReference>
<keyword evidence="1" id="KW-0285">Flavoprotein</keyword>
<protein>
    <recommendedName>
        <fullName evidence="5">FMN-dependent NADH-azoreductase</fullName>
        <ecNumber evidence="5">1.7.1.17</ecNumber>
    </recommendedName>
</protein>
<dbReference type="HAMAP" id="MF_01216">
    <property type="entry name" value="Azoreductase_type1"/>
    <property type="match status" value="1"/>
</dbReference>
<dbReference type="InterPro" id="IPR023048">
    <property type="entry name" value="NADH:quinone_OxRdtase_FMN_depd"/>
</dbReference>
<evidence type="ECO:0000256" key="4">
    <source>
        <dbReference type="ARBA" id="ARBA00023027"/>
    </source>
</evidence>
<organism evidence="8">
    <name type="scientific">hydrothermal vent metagenome</name>
    <dbReference type="NCBI Taxonomy" id="652676"/>
    <lineage>
        <taxon>unclassified sequences</taxon>
        <taxon>metagenomes</taxon>
        <taxon>ecological metagenomes</taxon>
    </lineage>
</organism>
<dbReference type="EMBL" id="UOFQ01000103">
    <property type="protein sequence ID" value="VAW88604.1"/>
    <property type="molecule type" value="Genomic_DNA"/>
</dbReference>
<evidence type="ECO:0000259" key="7">
    <source>
        <dbReference type="Pfam" id="PF02525"/>
    </source>
</evidence>
<dbReference type="Pfam" id="PF02525">
    <property type="entry name" value="Flavodoxin_2"/>
    <property type="match status" value="1"/>
</dbReference>
<evidence type="ECO:0000256" key="3">
    <source>
        <dbReference type="ARBA" id="ARBA00023002"/>
    </source>
</evidence>
<reference evidence="8" key="1">
    <citation type="submission" date="2018-06" db="EMBL/GenBank/DDBJ databases">
        <authorList>
            <person name="Zhirakovskaya E."/>
        </authorList>
    </citation>
    <scope>NUCLEOTIDE SEQUENCE</scope>
</reference>
<dbReference type="SUPFAM" id="SSF52218">
    <property type="entry name" value="Flavoproteins"/>
    <property type="match status" value="1"/>
</dbReference>
<gene>
    <name evidence="8" type="ORF">MNBD_GAMMA17-2284</name>
</gene>
<dbReference type="InterPro" id="IPR029039">
    <property type="entry name" value="Flavoprotein-like_sf"/>
</dbReference>
<dbReference type="PANTHER" id="PTHR43741:SF4">
    <property type="entry name" value="FMN-DEPENDENT NADH:QUINONE OXIDOREDUCTASE"/>
    <property type="match status" value="1"/>
</dbReference>
<evidence type="ECO:0000256" key="5">
    <source>
        <dbReference type="ARBA" id="ARBA00024061"/>
    </source>
</evidence>
<evidence type="ECO:0000256" key="1">
    <source>
        <dbReference type="ARBA" id="ARBA00022630"/>
    </source>
</evidence>
<comment type="catalytic activity">
    <reaction evidence="6">
        <text>N,N-dimethyl-1,4-phenylenediamine + anthranilate + 2 NAD(+) = 2-(4-dimethylaminophenyl)diazenylbenzoate + 2 NADH + 2 H(+)</text>
        <dbReference type="Rhea" id="RHEA:55872"/>
        <dbReference type="ChEBI" id="CHEBI:15378"/>
        <dbReference type="ChEBI" id="CHEBI:15783"/>
        <dbReference type="ChEBI" id="CHEBI:16567"/>
        <dbReference type="ChEBI" id="CHEBI:57540"/>
        <dbReference type="ChEBI" id="CHEBI:57945"/>
        <dbReference type="ChEBI" id="CHEBI:71579"/>
        <dbReference type="EC" id="1.7.1.17"/>
    </reaction>
    <physiologicalReaction direction="right-to-left" evidence="6">
        <dbReference type="Rhea" id="RHEA:55874"/>
    </physiologicalReaction>
</comment>
<dbReference type="GO" id="GO:0016655">
    <property type="term" value="F:oxidoreductase activity, acting on NAD(P)H, quinone or similar compound as acceptor"/>
    <property type="evidence" value="ECO:0007669"/>
    <property type="project" value="InterPro"/>
</dbReference>
<accession>A0A3B1A4F1</accession>
<feature type="domain" description="Flavodoxin-like fold" evidence="7">
    <location>
        <begin position="19"/>
        <end position="213"/>
    </location>
</feature>
<dbReference type="InterPro" id="IPR050104">
    <property type="entry name" value="FMN-dep_NADH:Q_OxRdtase_AzoR1"/>
</dbReference>
<dbReference type="EC" id="1.7.1.17" evidence="5"/>
<name>A0A3B1A4F1_9ZZZZ</name>
<evidence type="ECO:0000256" key="2">
    <source>
        <dbReference type="ARBA" id="ARBA00022643"/>
    </source>
</evidence>
<keyword evidence="4" id="KW-0520">NAD</keyword>
<dbReference type="PANTHER" id="PTHR43741">
    <property type="entry name" value="FMN-DEPENDENT NADH-AZOREDUCTASE 1"/>
    <property type="match status" value="1"/>
</dbReference>
<evidence type="ECO:0000256" key="6">
    <source>
        <dbReference type="ARBA" id="ARBA00048542"/>
    </source>
</evidence>
<dbReference type="AlphaFoldDB" id="A0A3B1A4F1"/>
<sequence length="219" mass="24920">MTTILHLDTSARTLDKSRSNRNSISRALANSFREQWEKKITNTEVIYRDLGANPPDFINEAWIAAVFTPHEQRTTEQNALLSLSDELIDEVIKADIILLSTPMYNYGMPAALKAWFDQVIRVNKTFTFDLSRGDYPLQPILSGKTMVLITSCGEFGFHTGGIREKMNHLGPHIEVASQYLGIENFYEIRSEYQEFGDQRHIKSLNDAHAEIKNLVSQLA</sequence>
<keyword evidence="2" id="KW-0288">FMN</keyword>
<dbReference type="InterPro" id="IPR003680">
    <property type="entry name" value="Flavodoxin_fold"/>
</dbReference>